<dbReference type="InterPro" id="IPR052126">
    <property type="entry name" value="Spindle_Org/Thrombomodulin"/>
</dbReference>
<feature type="non-terminal residue" evidence="4">
    <location>
        <position position="130"/>
    </location>
</feature>
<keyword evidence="5" id="KW-1185">Reference proteome</keyword>
<evidence type="ECO:0000313" key="5">
    <source>
        <dbReference type="Proteomes" id="UP000499080"/>
    </source>
</evidence>
<accession>A0A4Y2W850</accession>
<dbReference type="Proteomes" id="UP000499080">
    <property type="component" value="Unassembled WGS sequence"/>
</dbReference>
<organism evidence="4 5">
    <name type="scientific">Araneus ventricosus</name>
    <name type="common">Orbweaver spider</name>
    <name type="synonym">Epeira ventricosa</name>
    <dbReference type="NCBI Taxonomy" id="182803"/>
    <lineage>
        <taxon>Eukaryota</taxon>
        <taxon>Metazoa</taxon>
        <taxon>Ecdysozoa</taxon>
        <taxon>Arthropoda</taxon>
        <taxon>Chelicerata</taxon>
        <taxon>Arachnida</taxon>
        <taxon>Araneae</taxon>
        <taxon>Araneomorphae</taxon>
        <taxon>Entelegynae</taxon>
        <taxon>Araneoidea</taxon>
        <taxon>Araneidae</taxon>
        <taxon>Araneus</taxon>
    </lineage>
</organism>
<dbReference type="InterPro" id="IPR019545">
    <property type="entry name" value="DM13_domain"/>
</dbReference>
<feature type="domain" description="DM13" evidence="3">
    <location>
        <begin position="96"/>
        <end position="130"/>
    </location>
</feature>
<dbReference type="SMART" id="SM00686">
    <property type="entry name" value="DM13"/>
    <property type="match status" value="1"/>
</dbReference>
<dbReference type="PANTHER" id="PTHR24036">
    <property type="entry name" value="SKELETOR-RELATED"/>
    <property type="match status" value="1"/>
</dbReference>
<reference evidence="4 5" key="1">
    <citation type="journal article" date="2019" name="Sci. Rep.">
        <title>Orb-weaving spider Araneus ventricosus genome elucidates the spidroin gene catalogue.</title>
        <authorList>
            <person name="Kono N."/>
            <person name="Nakamura H."/>
            <person name="Ohtoshi R."/>
            <person name="Moran D.A.P."/>
            <person name="Shinohara A."/>
            <person name="Yoshida Y."/>
            <person name="Fujiwara M."/>
            <person name="Mori M."/>
            <person name="Tomita M."/>
            <person name="Arakawa K."/>
        </authorList>
    </citation>
    <scope>NUCLEOTIDE SEQUENCE [LARGE SCALE GENOMIC DNA]</scope>
</reference>
<feature type="region of interest" description="Disordered" evidence="2">
    <location>
        <begin position="1"/>
        <end position="27"/>
    </location>
</feature>
<evidence type="ECO:0000313" key="4">
    <source>
        <dbReference type="EMBL" id="GBO32698.1"/>
    </source>
</evidence>
<proteinExistence type="predicted"/>
<gene>
    <name evidence="4" type="ORF">AVEN_270163_1</name>
</gene>
<name>A0A4Y2W850_ARAVE</name>
<sequence length="130" mass="14391">MSSSSSDRNSKLRDLSQNSPRAASNVSSKPWFSCISFLSTEFLKPYHNQDIVLHLPEGIKITDLRWLSVWSRKFSISFGTVIFPPLLITPQPAVIGPLNSPRRGTSSGTILILDSQTFLISDFNYDGSGT</sequence>
<dbReference type="EMBL" id="BGPR01056177">
    <property type="protein sequence ID" value="GBO32698.1"/>
    <property type="molecule type" value="Genomic_DNA"/>
</dbReference>
<dbReference type="PROSITE" id="PS51549">
    <property type="entry name" value="DM13"/>
    <property type="match status" value="2"/>
</dbReference>
<protein>
    <recommendedName>
        <fullName evidence="3">DM13 domain-containing protein</fullName>
    </recommendedName>
</protein>
<comment type="caution">
    <text evidence="4">The sequence shown here is derived from an EMBL/GenBank/DDBJ whole genome shotgun (WGS) entry which is preliminary data.</text>
</comment>
<feature type="domain" description="DM13" evidence="3">
    <location>
        <begin position="1"/>
        <end position="84"/>
    </location>
</feature>
<feature type="compositionally biased region" description="Polar residues" evidence="2">
    <location>
        <begin position="17"/>
        <end position="27"/>
    </location>
</feature>
<evidence type="ECO:0000259" key="3">
    <source>
        <dbReference type="PROSITE" id="PS51549"/>
    </source>
</evidence>
<evidence type="ECO:0000256" key="1">
    <source>
        <dbReference type="ARBA" id="ARBA00022737"/>
    </source>
</evidence>
<dbReference type="Pfam" id="PF10517">
    <property type="entry name" value="DM13"/>
    <property type="match status" value="1"/>
</dbReference>
<dbReference type="AlphaFoldDB" id="A0A4Y2W850"/>
<dbReference type="OrthoDB" id="2448405at2759"/>
<evidence type="ECO:0000256" key="2">
    <source>
        <dbReference type="SAM" id="MobiDB-lite"/>
    </source>
</evidence>
<keyword evidence="1" id="KW-0677">Repeat</keyword>
<dbReference type="PANTHER" id="PTHR24036:SF5">
    <property type="entry name" value="THROMBOMODULIN"/>
    <property type="match status" value="1"/>
</dbReference>